<gene>
    <name evidence="5" type="ORF">AQJ91_29620</name>
</gene>
<protein>
    <recommendedName>
        <fullName evidence="4">HTH araC/xylS-type domain-containing protein</fullName>
    </recommendedName>
</protein>
<name>A0A101UVC7_9ACTN</name>
<dbReference type="RefSeq" id="WP_067027629.1">
    <property type="nucleotide sequence ID" value="NZ_KQ949096.1"/>
</dbReference>
<dbReference type="InterPro" id="IPR018060">
    <property type="entry name" value="HTH_AraC"/>
</dbReference>
<evidence type="ECO:0000256" key="3">
    <source>
        <dbReference type="ARBA" id="ARBA00023163"/>
    </source>
</evidence>
<dbReference type="InterPro" id="IPR020449">
    <property type="entry name" value="Tscrpt_reg_AraC-type_HTH"/>
</dbReference>
<dbReference type="PROSITE" id="PS01124">
    <property type="entry name" value="HTH_ARAC_FAMILY_2"/>
    <property type="match status" value="1"/>
</dbReference>
<organism evidence="5 6">
    <name type="scientific">Streptomyces dysideae</name>
    <dbReference type="NCBI Taxonomy" id="909626"/>
    <lineage>
        <taxon>Bacteria</taxon>
        <taxon>Bacillati</taxon>
        <taxon>Actinomycetota</taxon>
        <taxon>Actinomycetes</taxon>
        <taxon>Kitasatosporales</taxon>
        <taxon>Streptomycetaceae</taxon>
        <taxon>Streptomyces</taxon>
    </lineage>
</organism>
<dbReference type="Pfam" id="PF14525">
    <property type="entry name" value="AraC_binding_2"/>
    <property type="match status" value="1"/>
</dbReference>
<keyword evidence="1" id="KW-0805">Transcription regulation</keyword>
<dbReference type="PANTHER" id="PTHR46796:SF6">
    <property type="entry name" value="ARAC SUBFAMILY"/>
    <property type="match status" value="1"/>
</dbReference>
<dbReference type="SUPFAM" id="SSF46689">
    <property type="entry name" value="Homeodomain-like"/>
    <property type="match status" value="1"/>
</dbReference>
<accession>A0A101UVC7</accession>
<keyword evidence="2" id="KW-0238">DNA-binding</keyword>
<evidence type="ECO:0000256" key="1">
    <source>
        <dbReference type="ARBA" id="ARBA00023015"/>
    </source>
</evidence>
<feature type="domain" description="HTH araC/xylS-type" evidence="4">
    <location>
        <begin position="176"/>
        <end position="277"/>
    </location>
</feature>
<dbReference type="Proteomes" id="UP000053260">
    <property type="component" value="Unassembled WGS sequence"/>
</dbReference>
<dbReference type="InterPro" id="IPR050204">
    <property type="entry name" value="AraC_XylS_family_regulators"/>
</dbReference>
<dbReference type="STRING" id="909626.AQJ91_29620"/>
<dbReference type="InterPro" id="IPR009057">
    <property type="entry name" value="Homeodomain-like_sf"/>
</dbReference>
<keyword evidence="3" id="KW-0804">Transcription</keyword>
<dbReference type="PANTHER" id="PTHR46796">
    <property type="entry name" value="HTH-TYPE TRANSCRIPTIONAL ACTIVATOR RHAS-RELATED"/>
    <property type="match status" value="1"/>
</dbReference>
<comment type="caution">
    <text evidence="5">The sequence shown here is derived from an EMBL/GenBank/DDBJ whole genome shotgun (WGS) entry which is preliminary data.</text>
</comment>
<sequence length="285" mass="30729">MISIPADGASRHIGYMELFTVDGSDGRPAGGSCDIGRGAAELVVALQYRGSGTISRGDGEVTLRAGDFVIFEAVRPFDVRSEGHVVCFVVPRHALGLSSPELRCLTRETVRGDQGLGALVSCFLSELAAEGAHWVPEVGERLAGKAMDLLASLFAERLTHHQDGGAESDAPLALPGRIKSFITENLADPDLTPESIARAHHISVRYLHKLFQDEELTVARLIQRCRLEKCREELGRGGRSGPGVSVVAQRWGFSHPTQFTRAFRAAYGMSPSTWQARAHDADATG</sequence>
<dbReference type="OrthoDB" id="9799345at2"/>
<dbReference type="SMART" id="SM00342">
    <property type="entry name" value="HTH_ARAC"/>
    <property type="match status" value="1"/>
</dbReference>
<dbReference type="EMBL" id="LMXB01000074">
    <property type="protein sequence ID" value="KUO17558.1"/>
    <property type="molecule type" value="Genomic_DNA"/>
</dbReference>
<dbReference type="Gene3D" id="1.10.10.60">
    <property type="entry name" value="Homeodomain-like"/>
    <property type="match status" value="1"/>
</dbReference>
<dbReference type="GO" id="GO:0043565">
    <property type="term" value="F:sequence-specific DNA binding"/>
    <property type="evidence" value="ECO:0007669"/>
    <property type="project" value="InterPro"/>
</dbReference>
<dbReference type="AlphaFoldDB" id="A0A101UVC7"/>
<evidence type="ECO:0000256" key="2">
    <source>
        <dbReference type="ARBA" id="ARBA00023125"/>
    </source>
</evidence>
<dbReference type="InterPro" id="IPR035418">
    <property type="entry name" value="AraC-bd_2"/>
</dbReference>
<evidence type="ECO:0000313" key="6">
    <source>
        <dbReference type="Proteomes" id="UP000053260"/>
    </source>
</evidence>
<reference evidence="5 6" key="1">
    <citation type="submission" date="2015-10" db="EMBL/GenBank/DDBJ databases">
        <title>Draft genome sequence of Streptomyces sp. RV15, isolated from a marine sponge.</title>
        <authorList>
            <person name="Ruckert C."/>
            <person name="Abdelmohsen U.R."/>
            <person name="Winkler A."/>
            <person name="Hentschel U."/>
            <person name="Kalinowski J."/>
            <person name="Kampfer P."/>
            <person name="Glaeser S."/>
        </authorList>
    </citation>
    <scope>NUCLEOTIDE SEQUENCE [LARGE SCALE GENOMIC DNA]</scope>
    <source>
        <strain evidence="5 6">RV15</strain>
    </source>
</reference>
<dbReference type="Pfam" id="PF12833">
    <property type="entry name" value="HTH_18"/>
    <property type="match status" value="1"/>
</dbReference>
<dbReference type="PRINTS" id="PR00032">
    <property type="entry name" value="HTHARAC"/>
</dbReference>
<keyword evidence="6" id="KW-1185">Reference proteome</keyword>
<dbReference type="GO" id="GO:0003700">
    <property type="term" value="F:DNA-binding transcription factor activity"/>
    <property type="evidence" value="ECO:0007669"/>
    <property type="project" value="InterPro"/>
</dbReference>
<proteinExistence type="predicted"/>
<evidence type="ECO:0000313" key="5">
    <source>
        <dbReference type="EMBL" id="KUO17558.1"/>
    </source>
</evidence>
<evidence type="ECO:0000259" key="4">
    <source>
        <dbReference type="PROSITE" id="PS01124"/>
    </source>
</evidence>